<accession>A0A395JIG3</accession>
<organism evidence="1 2">
    <name type="scientific">Arenicella xantha</name>
    <dbReference type="NCBI Taxonomy" id="644221"/>
    <lineage>
        <taxon>Bacteria</taxon>
        <taxon>Pseudomonadati</taxon>
        <taxon>Pseudomonadota</taxon>
        <taxon>Gammaproteobacteria</taxon>
        <taxon>Arenicellales</taxon>
        <taxon>Arenicellaceae</taxon>
        <taxon>Arenicella</taxon>
    </lineage>
</organism>
<comment type="caution">
    <text evidence="1">The sequence shown here is derived from an EMBL/GenBank/DDBJ whole genome shotgun (WGS) entry which is preliminary data.</text>
</comment>
<dbReference type="AlphaFoldDB" id="A0A395JIG3"/>
<sequence length="65" mass="7484">MKKTRKFNVLGSGLNKQQHSTLDLWQQHMAALARASERRDDEPNSIPLFTEQSIATIVDRPSTYR</sequence>
<reference evidence="1 2" key="1">
    <citation type="submission" date="2018-06" db="EMBL/GenBank/DDBJ databases">
        <title>Genomic Encyclopedia of Type Strains, Phase IV (KMG-IV): sequencing the most valuable type-strain genomes for metagenomic binning, comparative biology and taxonomic classification.</title>
        <authorList>
            <person name="Goeker M."/>
        </authorList>
    </citation>
    <scope>NUCLEOTIDE SEQUENCE [LARGE SCALE GENOMIC DNA]</scope>
    <source>
        <strain evidence="1 2">DSM 24032</strain>
    </source>
</reference>
<evidence type="ECO:0000313" key="1">
    <source>
        <dbReference type="EMBL" id="RBP49379.1"/>
    </source>
</evidence>
<dbReference type="RefSeq" id="WP_113955236.1">
    <property type="nucleotide sequence ID" value="NZ_QNRT01000004.1"/>
</dbReference>
<name>A0A395JIG3_9GAMM</name>
<keyword evidence="2" id="KW-1185">Reference proteome</keyword>
<evidence type="ECO:0000313" key="2">
    <source>
        <dbReference type="Proteomes" id="UP000253083"/>
    </source>
</evidence>
<protein>
    <submittedName>
        <fullName evidence="1">Uncharacterized protein</fullName>
    </submittedName>
</protein>
<dbReference type="InParanoid" id="A0A395JIG3"/>
<dbReference type="EMBL" id="QNRT01000004">
    <property type="protein sequence ID" value="RBP49379.1"/>
    <property type="molecule type" value="Genomic_DNA"/>
</dbReference>
<gene>
    <name evidence="1" type="ORF">DFR28_104310</name>
</gene>
<dbReference type="Proteomes" id="UP000253083">
    <property type="component" value="Unassembled WGS sequence"/>
</dbReference>
<proteinExistence type="predicted"/>